<dbReference type="SUPFAM" id="SSF53098">
    <property type="entry name" value="Ribonuclease H-like"/>
    <property type="match status" value="1"/>
</dbReference>
<organism evidence="2 3">
    <name type="scientific">Aphis craccivora</name>
    <name type="common">Cowpea aphid</name>
    <dbReference type="NCBI Taxonomy" id="307492"/>
    <lineage>
        <taxon>Eukaryota</taxon>
        <taxon>Metazoa</taxon>
        <taxon>Ecdysozoa</taxon>
        <taxon>Arthropoda</taxon>
        <taxon>Hexapoda</taxon>
        <taxon>Insecta</taxon>
        <taxon>Pterygota</taxon>
        <taxon>Neoptera</taxon>
        <taxon>Paraneoptera</taxon>
        <taxon>Hemiptera</taxon>
        <taxon>Sternorrhyncha</taxon>
        <taxon>Aphidomorpha</taxon>
        <taxon>Aphidoidea</taxon>
        <taxon>Aphididae</taxon>
        <taxon>Aphidini</taxon>
        <taxon>Aphis</taxon>
        <taxon>Aphis</taxon>
    </lineage>
</organism>
<gene>
    <name evidence="2" type="ORF">FWK35_00032722</name>
</gene>
<evidence type="ECO:0000259" key="1">
    <source>
        <dbReference type="Pfam" id="PF05699"/>
    </source>
</evidence>
<evidence type="ECO:0000313" key="3">
    <source>
        <dbReference type="Proteomes" id="UP000478052"/>
    </source>
</evidence>
<dbReference type="EMBL" id="VUJU01013891">
    <property type="protein sequence ID" value="KAF0703446.1"/>
    <property type="molecule type" value="Genomic_DNA"/>
</dbReference>
<feature type="non-terminal residue" evidence="2">
    <location>
        <position position="1"/>
    </location>
</feature>
<dbReference type="AlphaFoldDB" id="A0A6G0VNW0"/>
<dbReference type="OrthoDB" id="6615233at2759"/>
<dbReference type="PANTHER" id="PTHR45749:SF35">
    <property type="entry name" value="AC-LIKE TRANSPOSASE-RELATED"/>
    <property type="match status" value="1"/>
</dbReference>
<accession>A0A6G0VNW0</accession>
<dbReference type="Pfam" id="PF05699">
    <property type="entry name" value="Dimer_Tnp_hAT"/>
    <property type="match status" value="1"/>
</dbReference>
<dbReference type="Proteomes" id="UP000478052">
    <property type="component" value="Unassembled WGS sequence"/>
</dbReference>
<comment type="caution">
    <text evidence="2">The sequence shown here is derived from an EMBL/GenBank/DDBJ whole genome shotgun (WGS) entry which is preliminary data.</text>
</comment>
<protein>
    <recommendedName>
        <fullName evidence="1">HAT C-terminal dimerisation domain-containing protein</fullName>
    </recommendedName>
</protein>
<reference evidence="2 3" key="1">
    <citation type="submission" date="2019-08" db="EMBL/GenBank/DDBJ databases">
        <title>Whole genome of Aphis craccivora.</title>
        <authorList>
            <person name="Voronova N.V."/>
            <person name="Shulinski R.S."/>
            <person name="Bandarenka Y.V."/>
            <person name="Zhorov D.G."/>
            <person name="Warner D."/>
        </authorList>
    </citation>
    <scope>NUCLEOTIDE SEQUENCE [LARGE SCALE GENOMIC DNA]</scope>
    <source>
        <strain evidence="2">180601</strain>
        <tissue evidence="2">Whole Body</tissue>
    </source>
</reference>
<dbReference type="InterPro" id="IPR012337">
    <property type="entry name" value="RNaseH-like_sf"/>
</dbReference>
<sequence length="491" mass="56721">KNVCSWTSLEMALNHCEGIDKELQNSIRKEESHWKSVLLVIIDIIMHLAMDGSAFRGSNEVISSVGTSNQSGKFLNLDEFLEIIAKKVKNEILSKIKEAKYYSILFDCTPDIGHQEQMTQFVRVYNKTGESLIEDILDSLSKDDLRIPDCRGQLFDNGSNMSGKLKGVQARIIEMNKHTRFIPCSAHSLNLIGVNCAKIIPKVKTFFGIVQKLFNFFSSSTQRWDILMNNLKLSLKGYSTARWSAKHRAIKSLNTQLDMVFKSFNVLKQEQLSEETKFDADNLIRSLKSVKHLQSLLKILENFREQGINEALSDLKRLRQRFKSMENIAQDFSFLDPTIIYSWPMENLKRAGVDLCNKYENNLDKIEFISELESFKEHVYSIDDVLKRATFFVMLNFIYKNKLQEAYPNISVAYQIYHTIPVTSASCERSFSKLKLIKTYLRSTTEQARHNHLSIISIENKIARQINYEDIINDFASKKLEKRLGTGQFFY</sequence>
<dbReference type="InterPro" id="IPR008906">
    <property type="entry name" value="HATC_C_dom"/>
</dbReference>
<dbReference type="GO" id="GO:0046983">
    <property type="term" value="F:protein dimerization activity"/>
    <property type="evidence" value="ECO:0007669"/>
    <property type="project" value="InterPro"/>
</dbReference>
<dbReference type="PANTHER" id="PTHR45749">
    <property type="match status" value="1"/>
</dbReference>
<name>A0A6G0VNW0_APHCR</name>
<evidence type="ECO:0000313" key="2">
    <source>
        <dbReference type="EMBL" id="KAF0703446.1"/>
    </source>
</evidence>
<proteinExistence type="predicted"/>
<feature type="domain" description="HAT C-terminal dimerisation" evidence="1">
    <location>
        <begin position="383"/>
        <end position="461"/>
    </location>
</feature>
<keyword evidence="3" id="KW-1185">Reference proteome</keyword>